<protein>
    <submittedName>
        <fullName evidence="1">Uncharacterized protein</fullName>
    </submittedName>
</protein>
<dbReference type="EMBL" id="SRLO01000121">
    <property type="protein sequence ID" value="TNN73817.1"/>
    <property type="molecule type" value="Genomic_DNA"/>
</dbReference>
<evidence type="ECO:0000313" key="1">
    <source>
        <dbReference type="EMBL" id="TNN73817.1"/>
    </source>
</evidence>
<gene>
    <name evidence="1" type="ORF">EYF80_016025</name>
</gene>
<evidence type="ECO:0000313" key="2">
    <source>
        <dbReference type="Proteomes" id="UP000314294"/>
    </source>
</evidence>
<proteinExistence type="predicted"/>
<organism evidence="1 2">
    <name type="scientific">Liparis tanakae</name>
    <name type="common">Tanaka's snailfish</name>
    <dbReference type="NCBI Taxonomy" id="230148"/>
    <lineage>
        <taxon>Eukaryota</taxon>
        <taxon>Metazoa</taxon>
        <taxon>Chordata</taxon>
        <taxon>Craniata</taxon>
        <taxon>Vertebrata</taxon>
        <taxon>Euteleostomi</taxon>
        <taxon>Actinopterygii</taxon>
        <taxon>Neopterygii</taxon>
        <taxon>Teleostei</taxon>
        <taxon>Neoteleostei</taxon>
        <taxon>Acanthomorphata</taxon>
        <taxon>Eupercaria</taxon>
        <taxon>Perciformes</taxon>
        <taxon>Cottioidei</taxon>
        <taxon>Cottales</taxon>
        <taxon>Liparidae</taxon>
        <taxon>Liparis</taxon>
    </lineage>
</organism>
<keyword evidence="2" id="KW-1185">Reference proteome</keyword>
<name>A0A4Z2I6Z8_9TELE</name>
<accession>A0A4Z2I6Z8</accession>
<dbReference type="Proteomes" id="UP000314294">
    <property type="component" value="Unassembled WGS sequence"/>
</dbReference>
<comment type="caution">
    <text evidence="1">The sequence shown here is derived from an EMBL/GenBank/DDBJ whole genome shotgun (WGS) entry which is preliminary data.</text>
</comment>
<dbReference type="AlphaFoldDB" id="A0A4Z2I6Z8"/>
<reference evidence="1 2" key="1">
    <citation type="submission" date="2019-03" db="EMBL/GenBank/DDBJ databases">
        <title>First draft genome of Liparis tanakae, snailfish: a comprehensive survey of snailfish specific genes.</title>
        <authorList>
            <person name="Kim W."/>
            <person name="Song I."/>
            <person name="Jeong J.-H."/>
            <person name="Kim D."/>
            <person name="Kim S."/>
            <person name="Ryu S."/>
            <person name="Song J.Y."/>
            <person name="Lee S.K."/>
        </authorList>
    </citation>
    <scope>NUCLEOTIDE SEQUENCE [LARGE SCALE GENOMIC DNA]</scope>
    <source>
        <tissue evidence="1">Muscle</tissue>
    </source>
</reference>
<sequence length="195" mass="21887">MSVLIGTKQRGTSNTPQEKLLLRRLKHLAILVANAAQTRVYRKLSKERARWLLMALGYHHKAHSSSAVCLDKAAMRRACGLERWPGELQTTTGEDDKHMTGPRGGFLKSFCWEMCESVHTVLEPQLPEEEGTLKDVTPARLVFSRHQHQITVDKHQKVPPPPACGCDPEACWVGYNLAAVKEKDGKAVYCLLYIT</sequence>